<evidence type="ECO:0000313" key="1">
    <source>
        <dbReference type="EMBL" id="SLN21696.1"/>
    </source>
</evidence>
<reference evidence="1 2" key="1">
    <citation type="submission" date="2017-03" db="EMBL/GenBank/DDBJ databases">
        <authorList>
            <person name="Afonso C.L."/>
            <person name="Miller P.J."/>
            <person name="Scott M.A."/>
            <person name="Spackman E."/>
            <person name="Goraichik I."/>
            <person name="Dimitrov K.M."/>
            <person name="Suarez D.L."/>
            <person name="Swayne D.E."/>
        </authorList>
    </citation>
    <scope>NUCLEOTIDE SEQUENCE [LARGE SCALE GENOMIC DNA]</scope>
    <source>
        <strain evidence="1 2">CECT 7450</strain>
    </source>
</reference>
<sequence>MIRSLVSKIVNFLRNAVRAEGKPITLIFVATGLVITLVQYREHLETKRIKTSYEHVQEWEEEGYKAAFDVLSNTIRKAEAASVSVLPDDLDAEAYEAAKLNVVQRELANASEGELGAEIDKLIYFFDKLSVCVDRNLCDEDLLSVFFRDNLTRMWIYSSSFVAKRRQEIDGYAALTIAYQERLKNPPKPSVWDSLPF</sequence>
<proteinExistence type="predicted"/>
<name>A0A1X6YHJ7_9RHOB</name>
<accession>A0A1X6YHJ7</accession>
<keyword evidence="2" id="KW-1185">Reference proteome</keyword>
<dbReference type="Proteomes" id="UP000193061">
    <property type="component" value="Unassembled WGS sequence"/>
</dbReference>
<protein>
    <recommendedName>
        <fullName evidence="3">DUF4760 domain-containing protein</fullName>
    </recommendedName>
</protein>
<dbReference type="OrthoDB" id="7870367at2"/>
<gene>
    <name evidence="1" type="ORF">ROA7450_00784</name>
</gene>
<evidence type="ECO:0000313" key="2">
    <source>
        <dbReference type="Proteomes" id="UP000193061"/>
    </source>
</evidence>
<dbReference type="AlphaFoldDB" id="A0A1X6YHJ7"/>
<dbReference type="RefSeq" id="WP_085804338.1">
    <property type="nucleotide sequence ID" value="NZ_FWFX01000002.1"/>
</dbReference>
<evidence type="ECO:0008006" key="3">
    <source>
        <dbReference type="Google" id="ProtNLM"/>
    </source>
</evidence>
<dbReference type="Pfam" id="PF15956">
    <property type="entry name" value="DUF4760"/>
    <property type="match status" value="1"/>
</dbReference>
<dbReference type="EMBL" id="FWFX01000002">
    <property type="protein sequence ID" value="SLN21696.1"/>
    <property type="molecule type" value="Genomic_DNA"/>
</dbReference>
<organism evidence="1 2">
    <name type="scientific">Roseovarius albus</name>
    <dbReference type="NCBI Taxonomy" id="1247867"/>
    <lineage>
        <taxon>Bacteria</taxon>
        <taxon>Pseudomonadati</taxon>
        <taxon>Pseudomonadota</taxon>
        <taxon>Alphaproteobacteria</taxon>
        <taxon>Rhodobacterales</taxon>
        <taxon>Roseobacteraceae</taxon>
        <taxon>Roseovarius</taxon>
    </lineage>
</organism>
<dbReference type="InterPro" id="IPR031876">
    <property type="entry name" value="DUF4760"/>
</dbReference>